<reference evidence="5 6" key="1">
    <citation type="submission" date="2021-02" db="EMBL/GenBank/DDBJ databases">
        <title>Plant Genome Project.</title>
        <authorList>
            <person name="Zhang R.-G."/>
        </authorList>
    </citation>
    <scope>NUCLEOTIDE SEQUENCE [LARGE SCALE GENOMIC DNA]</scope>
    <source>
        <tissue evidence="5">Leaves</tissue>
    </source>
</reference>
<protein>
    <recommendedName>
        <fullName evidence="7">DUF4378 domain-containing protein</fullName>
    </recommendedName>
</protein>
<feature type="compositionally biased region" description="Basic and acidic residues" evidence="2">
    <location>
        <begin position="618"/>
        <end position="627"/>
    </location>
</feature>
<feature type="coiled-coil region" evidence="1">
    <location>
        <begin position="204"/>
        <end position="234"/>
    </location>
</feature>
<feature type="compositionally biased region" description="Basic and acidic residues" evidence="2">
    <location>
        <begin position="303"/>
        <end position="324"/>
    </location>
</feature>
<accession>A0ABQ8HB22</accession>
<dbReference type="PANTHER" id="PTHR47071:SF9">
    <property type="entry name" value="TRM32-LIKE PROTEIN (DUF3741)"/>
    <property type="match status" value="1"/>
</dbReference>
<keyword evidence="6" id="KW-1185">Reference proteome</keyword>
<evidence type="ECO:0000256" key="1">
    <source>
        <dbReference type="SAM" id="Coils"/>
    </source>
</evidence>
<evidence type="ECO:0000259" key="3">
    <source>
        <dbReference type="Pfam" id="PF12552"/>
    </source>
</evidence>
<evidence type="ECO:0008006" key="7">
    <source>
        <dbReference type="Google" id="ProtNLM"/>
    </source>
</evidence>
<name>A0ABQ8HB22_9ROSI</name>
<feature type="compositionally biased region" description="Basic and acidic residues" evidence="2">
    <location>
        <begin position="585"/>
        <end position="596"/>
    </location>
</feature>
<proteinExistence type="predicted"/>
<evidence type="ECO:0000313" key="6">
    <source>
        <dbReference type="Proteomes" id="UP000827721"/>
    </source>
</evidence>
<feature type="region of interest" description="Disordered" evidence="2">
    <location>
        <begin position="77"/>
        <end position="96"/>
    </location>
</feature>
<sequence>MGKHKHEKQARDNNEHLGCVWSIFLQALRYHQWHNVKKRLPHRRHGGNKQAKGDENPANKKVLIVGNQQQTSFPEVNNTKVKQKEKQANPAKKNSVKARIKALVRVDMSKRKGRHDRRSSCSVRAQLTRTDSIHHLEPSDEDLLTEIILGDGNPTIVTDNNENADASSSVDTVPKHFQENITSEEICEDCQAMLPCNNLDHNKVENETKLIENLMLLQENLEDKEQALLEQKLTSTEEVTPESDASLYQSKEFLEALDLINTNREFFLKFLQDPSVVAQHLHNQQVKTGFAKSETFPLLGSSRRRDPETNKLKNKQDVIGSHEQEEGELQNGDQTQNSMGACKQSLPSTIQECKADGIQKPNQAMTEITDSSSSSSARHPKDHVRNEAVIKRFKDLKQKIKHAFKESKNEKHRITMDAVLHKIPRQQGFSKDLKKKILDQLKDPYIKRDGEKIPGSSYENDHAALIGKARLNRLTRETSLSDSLDRYRQLYESSCSGEAKQHTSERLKLKREDAALPSRTTPKTLARIFSSPELKSYCYQSEDLYGFPPGIAVRIPVEKTVIASGSNEQGRDVPVASDYSSRQETPVESHQEKLAEVSETESVSGDLVGSTSVVSSSEDAKLGKVIDESAPETEQDIEPVTTELVGPSPVSVHDFNFEEVTESTTDFSSSEELILHGDSDQVQLESIHSTGEQDSLTSHQHESSMDTAVAHVSDFDKVDIPSNKNIDTLHAKVDTKDKAKFDYVRNVLELSGFSRNESLGAWHSDDQPVDPSVYEEVEVCIPLEADCTGNVYGDCDLMMLLFDVINEVLMDIYERSYSYYPTPLSSLSRIHPMPAGYHVLKEVWENISWYLHLTPEVDQSLDYIVGRDLAKGDEWLNLQFDTECVALEVEELIFEDLLEEVIFT</sequence>
<feature type="domain" description="DUF3741" evidence="3">
    <location>
        <begin position="243"/>
        <end position="275"/>
    </location>
</feature>
<dbReference type="InterPro" id="IPR025486">
    <property type="entry name" value="DUF4378"/>
</dbReference>
<dbReference type="Proteomes" id="UP000827721">
    <property type="component" value="Unassembled WGS sequence"/>
</dbReference>
<gene>
    <name evidence="5" type="ORF">JRO89_XS12G0043600</name>
</gene>
<dbReference type="EMBL" id="JAFEMO010000012">
    <property type="protein sequence ID" value="KAH7553693.1"/>
    <property type="molecule type" value="Genomic_DNA"/>
</dbReference>
<feature type="region of interest" description="Disordered" evidence="2">
    <location>
        <begin position="565"/>
        <end position="636"/>
    </location>
</feature>
<feature type="region of interest" description="Disordered" evidence="2">
    <location>
        <begin position="297"/>
        <end position="345"/>
    </location>
</feature>
<organism evidence="5 6">
    <name type="scientific">Xanthoceras sorbifolium</name>
    <dbReference type="NCBI Taxonomy" id="99658"/>
    <lineage>
        <taxon>Eukaryota</taxon>
        <taxon>Viridiplantae</taxon>
        <taxon>Streptophyta</taxon>
        <taxon>Embryophyta</taxon>
        <taxon>Tracheophyta</taxon>
        <taxon>Spermatophyta</taxon>
        <taxon>Magnoliopsida</taxon>
        <taxon>eudicotyledons</taxon>
        <taxon>Gunneridae</taxon>
        <taxon>Pentapetalae</taxon>
        <taxon>rosids</taxon>
        <taxon>malvids</taxon>
        <taxon>Sapindales</taxon>
        <taxon>Sapindaceae</taxon>
        <taxon>Xanthoceroideae</taxon>
        <taxon>Xanthoceras</taxon>
    </lineage>
</organism>
<dbReference type="InterPro" id="IPR044257">
    <property type="entry name" value="TRM32-like"/>
</dbReference>
<evidence type="ECO:0000256" key="2">
    <source>
        <dbReference type="SAM" id="MobiDB-lite"/>
    </source>
</evidence>
<keyword evidence="1" id="KW-0175">Coiled coil</keyword>
<dbReference type="Pfam" id="PF14309">
    <property type="entry name" value="DUF4378"/>
    <property type="match status" value="1"/>
</dbReference>
<evidence type="ECO:0000259" key="4">
    <source>
        <dbReference type="Pfam" id="PF14309"/>
    </source>
</evidence>
<dbReference type="PANTHER" id="PTHR47071">
    <property type="entry name" value="PROTEIN TRM32"/>
    <property type="match status" value="1"/>
</dbReference>
<dbReference type="Pfam" id="PF12552">
    <property type="entry name" value="DUF3741"/>
    <property type="match status" value="1"/>
</dbReference>
<feature type="region of interest" description="Disordered" evidence="2">
    <location>
        <begin position="39"/>
        <end position="58"/>
    </location>
</feature>
<feature type="domain" description="DUF4378" evidence="4">
    <location>
        <begin position="741"/>
        <end position="900"/>
    </location>
</feature>
<feature type="compositionally biased region" description="Polar residues" evidence="2">
    <location>
        <begin position="331"/>
        <end position="345"/>
    </location>
</feature>
<dbReference type="InterPro" id="IPR022212">
    <property type="entry name" value="DUF3741"/>
</dbReference>
<evidence type="ECO:0000313" key="5">
    <source>
        <dbReference type="EMBL" id="KAH7553693.1"/>
    </source>
</evidence>
<comment type="caution">
    <text evidence="5">The sequence shown here is derived from an EMBL/GenBank/DDBJ whole genome shotgun (WGS) entry which is preliminary data.</text>
</comment>